<dbReference type="EMBL" id="NBWU01000001">
    <property type="protein sequence ID" value="PCE65802.1"/>
    <property type="molecule type" value="Genomic_DNA"/>
</dbReference>
<proteinExistence type="predicted"/>
<dbReference type="InterPro" id="IPR013783">
    <property type="entry name" value="Ig-like_fold"/>
</dbReference>
<keyword evidence="2" id="KW-1185">Reference proteome</keyword>
<dbReference type="RefSeq" id="WP_097441331.1">
    <property type="nucleotide sequence ID" value="NZ_NBWU01000001.1"/>
</dbReference>
<comment type="caution">
    <text evidence="1">The sequence shown here is derived from an EMBL/GenBank/DDBJ whole genome shotgun (WGS) entry which is preliminary data.</text>
</comment>
<evidence type="ECO:0000313" key="1">
    <source>
        <dbReference type="EMBL" id="PCE65802.1"/>
    </source>
</evidence>
<dbReference type="PROSITE" id="PS51257">
    <property type="entry name" value="PROKAR_LIPOPROTEIN"/>
    <property type="match status" value="1"/>
</dbReference>
<dbReference type="Pfam" id="PF05345">
    <property type="entry name" value="He_PIG"/>
    <property type="match status" value="1"/>
</dbReference>
<evidence type="ECO:0000313" key="2">
    <source>
        <dbReference type="Proteomes" id="UP000219559"/>
    </source>
</evidence>
<accession>A0A2A4GDH2</accession>
<dbReference type="Proteomes" id="UP000219559">
    <property type="component" value="Unassembled WGS sequence"/>
</dbReference>
<organism evidence="1 2">
    <name type="scientific">Sediminicola luteus</name>
    <dbReference type="NCBI Taxonomy" id="319238"/>
    <lineage>
        <taxon>Bacteria</taxon>
        <taxon>Pseudomonadati</taxon>
        <taxon>Bacteroidota</taxon>
        <taxon>Flavobacteriia</taxon>
        <taxon>Flavobacteriales</taxon>
        <taxon>Flavobacteriaceae</taxon>
        <taxon>Sediminicola</taxon>
    </lineage>
</organism>
<sequence>MKTVQNLLLIGTVILLLTSCSKDDDGPKFEAPEFSYSETTVPILFSTSGSLSAPNVNWNNAPGAFSISPSIIGLSINAQTGTLSWDRSLPPGTHQIVVTATNQAGSQDQQISLENPFHGIFTGSYVGSSGNTWFYELEFDANGGMLTREDDENDPTLGTGTYTLSQNTILANYTYDVGGSEYSLKLDLNQTTNMAELDGAWYYNFDAEESELGGTVLVTME</sequence>
<protein>
    <submittedName>
        <fullName evidence="1">Uncharacterized protein</fullName>
    </submittedName>
</protein>
<name>A0A2A4GDH2_9FLAO</name>
<gene>
    <name evidence="1" type="ORF">B7P33_00400</name>
</gene>
<dbReference type="Gene3D" id="2.60.40.10">
    <property type="entry name" value="Immunoglobulins"/>
    <property type="match status" value="1"/>
</dbReference>
<dbReference type="AlphaFoldDB" id="A0A2A4GDH2"/>
<dbReference type="OrthoDB" id="1163392at2"/>
<reference evidence="1 2" key="1">
    <citation type="submission" date="2017-04" db="EMBL/GenBank/DDBJ databases">
        <title>A new member of the family Flavobacteriaceae isolated from ascidians.</title>
        <authorList>
            <person name="Chen L."/>
        </authorList>
    </citation>
    <scope>NUCLEOTIDE SEQUENCE [LARGE SCALE GENOMIC DNA]</scope>
    <source>
        <strain evidence="1 2">HQA918</strain>
    </source>
</reference>